<name>A0A433Q784_9FUNG</name>
<protein>
    <submittedName>
        <fullName evidence="1">Uncharacterized protein</fullName>
    </submittedName>
</protein>
<dbReference type="Proteomes" id="UP000274822">
    <property type="component" value="Unassembled WGS sequence"/>
</dbReference>
<reference evidence="1 2" key="1">
    <citation type="journal article" date="2018" name="New Phytol.">
        <title>Phylogenomics of Endogonaceae and evolution of mycorrhizas within Mucoromycota.</title>
        <authorList>
            <person name="Chang Y."/>
            <person name="Desiro A."/>
            <person name="Na H."/>
            <person name="Sandor L."/>
            <person name="Lipzen A."/>
            <person name="Clum A."/>
            <person name="Barry K."/>
            <person name="Grigoriev I.V."/>
            <person name="Martin F.M."/>
            <person name="Stajich J.E."/>
            <person name="Smith M.E."/>
            <person name="Bonito G."/>
            <person name="Spatafora J.W."/>
        </authorList>
    </citation>
    <scope>NUCLEOTIDE SEQUENCE [LARGE SCALE GENOMIC DNA]</scope>
    <source>
        <strain evidence="1 2">AD002</strain>
    </source>
</reference>
<evidence type="ECO:0000313" key="1">
    <source>
        <dbReference type="EMBL" id="RUS25637.1"/>
    </source>
</evidence>
<sequence length="120" mass="13096">MLHESSVYANQAKILIWSESAVSLGSEVELNKLLIDAKNITEHQHTWGLHASRPARNSRWAHTFALANVAIPVANLKSTYNITLSAAICLDVTFVSGIRSKSSRFAGANMVSSFEALDLI</sequence>
<evidence type="ECO:0000313" key="2">
    <source>
        <dbReference type="Proteomes" id="UP000274822"/>
    </source>
</evidence>
<proteinExistence type="predicted"/>
<accession>A0A433Q784</accession>
<organism evidence="1 2">
    <name type="scientific">Jimgerdemannia flammicorona</name>
    <dbReference type="NCBI Taxonomy" id="994334"/>
    <lineage>
        <taxon>Eukaryota</taxon>
        <taxon>Fungi</taxon>
        <taxon>Fungi incertae sedis</taxon>
        <taxon>Mucoromycota</taxon>
        <taxon>Mucoromycotina</taxon>
        <taxon>Endogonomycetes</taxon>
        <taxon>Endogonales</taxon>
        <taxon>Endogonaceae</taxon>
        <taxon>Jimgerdemannia</taxon>
    </lineage>
</organism>
<dbReference type="AlphaFoldDB" id="A0A433Q784"/>
<dbReference type="EMBL" id="RBNJ01012456">
    <property type="protein sequence ID" value="RUS25637.1"/>
    <property type="molecule type" value="Genomic_DNA"/>
</dbReference>
<comment type="caution">
    <text evidence="1">The sequence shown here is derived from an EMBL/GenBank/DDBJ whole genome shotgun (WGS) entry which is preliminary data.</text>
</comment>
<keyword evidence="2" id="KW-1185">Reference proteome</keyword>
<gene>
    <name evidence="1" type="ORF">BC938DRAFT_471855</name>
</gene>